<gene>
    <name evidence="2" type="ORF">SSLN_LOCUS12122</name>
</gene>
<protein>
    <submittedName>
        <fullName evidence="4">CCHC-type domain-containing protein</fullName>
    </submittedName>
</protein>
<keyword evidence="3" id="KW-1185">Reference proteome</keyword>
<name>A0A183T6M2_SCHSO</name>
<feature type="compositionally biased region" description="Polar residues" evidence="1">
    <location>
        <begin position="1"/>
        <end position="11"/>
    </location>
</feature>
<dbReference type="AlphaFoldDB" id="A0A183T6M2"/>
<reference evidence="4" key="1">
    <citation type="submission" date="2016-06" db="UniProtKB">
        <authorList>
            <consortium name="WormBaseParasite"/>
        </authorList>
    </citation>
    <scope>IDENTIFICATION</scope>
</reference>
<proteinExistence type="predicted"/>
<dbReference type="WBParaSite" id="SSLN_0001257501-mRNA-1">
    <property type="protein sequence ID" value="SSLN_0001257501-mRNA-1"/>
    <property type="gene ID" value="SSLN_0001257501"/>
</dbReference>
<dbReference type="Proteomes" id="UP000275846">
    <property type="component" value="Unassembled WGS sequence"/>
</dbReference>
<evidence type="ECO:0000313" key="4">
    <source>
        <dbReference type="WBParaSite" id="SSLN_0001257501-mRNA-1"/>
    </source>
</evidence>
<evidence type="ECO:0000256" key="1">
    <source>
        <dbReference type="SAM" id="MobiDB-lite"/>
    </source>
</evidence>
<feature type="region of interest" description="Disordered" evidence="1">
    <location>
        <begin position="73"/>
        <end position="99"/>
    </location>
</feature>
<accession>A0A183T6M2</accession>
<feature type="region of interest" description="Disordered" evidence="1">
    <location>
        <begin position="1"/>
        <end position="34"/>
    </location>
</feature>
<evidence type="ECO:0000313" key="2">
    <source>
        <dbReference type="EMBL" id="VDL98507.1"/>
    </source>
</evidence>
<reference evidence="2 3" key="2">
    <citation type="submission" date="2018-11" db="EMBL/GenBank/DDBJ databases">
        <authorList>
            <consortium name="Pathogen Informatics"/>
        </authorList>
    </citation>
    <scope>NUCLEOTIDE SEQUENCE [LARGE SCALE GENOMIC DNA]</scope>
    <source>
        <strain evidence="2 3">NST_G2</strain>
    </source>
</reference>
<dbReference type="EMBL" id="UYSU01037039">
    <property type="protein sequence ID" value="VDL98507.1"/>
    <property type="molecule type" value="Genomic_DNA"/>
</dbReference>
<sequence>MIQDVPTSHSVHTVAATKPHPVMRPKQAPKATSPPSPCRHCGVWHFHRDCTFRQHRCQSCNQLGHRDGFCQTASNAGSKSASGTSNSKRRFRLKRMPKPQSVGNSLSLLAAFQRNAVDHKKFVDMLLNVHTVFLQLDTASKITIIFERIWQSRGSPTMQQTS</sequence>
<organism evidence="4">
    <name type="scientific">Schistocephalus solidus</name>
    <name type="common">Tapeworm</name>
    <dbReference type="NCBI Taxonomy" id="70667"/>
    <lineage>
        <taxon>Eukaryota</taxon>
        <taxon>Metazoa</taxon>
        <taxon>Spiralia</taxon>
        <taxon>Lophotrochozoa</taxon>
        <taxon>Platyhelminthes</taxon>
        <taxon>Cestoda</taxon>
        <taxon>Eucestoda</taxon>
        <taxon>Diphyllobothriidea</taxon>
        <taxon>Diphyllobothriidae</taxon>
        <taxon>Schistocephalus</taxon>
    </lineage>
</organism>
<evidence type="ECO:0000313" key="3">
    <source>
        <dbReference type="Proteomes" id="UP000275846"/>
    </source>
</evidence>
<dbReference type="STRING" id="70667.A0A183T6M2"/>
<feature type="compositionally biased region" description="Polar residues" evidence="1">
    <location>
        <begin position="73"/>
        <end position="86"/>
    </location>
</feature>
<dbReference type="OrthoDB" id="6267474at2759"/>
<feature type="compositionally biased region" description="Basic residues" evidence="1">
    <location>
        <begin position="87"/>
        <end position="97"/>
    </location>
</feature>